<feature type="binding site" evidence="4">
    <location>
        <begin position="228"/>
        <end position="231"/>
    </location>
    <ligand>
        <name>substrate</name>
    </ligand>
</feature>
<evidence type="ECO:0000259" key="5">
    <source>
        <dbReference type="Pfam" id="PF01425"/>
    </source>
</evidence>
<dbReference type="SUPFAM" id="SSF75304">
    <property type="entry name" value="Amidase signature (AS) enzymes"/>
    <property type="match status" value="1"/>
</dbReference>
<sequence length="552" mass="59277">MTPEAEQRIAAKRQALAEAIPKEWRLADVPTPESMPNVIDFCASQLSAEERRITDMPFETLCTHLQSGTLTSRAVVTAFAHRAAVAQQLTSCLTEFLLPSALARADELDAHLAKTGTPVGPLHGLPVSLKDLFYVEGGDTTVGFVAWLGEKATREDEAGVVAMLRKAGAVFYVKTNVPTSMMCAESINNIFGWTRNAHNRLCSAAGSSGGEGTLLSLRGAPLGVGSDIGGSIRLPASVAGVWGLKVTPGRFSTDGVRRILPGQVLVPAVVGPMANSLGALQVFTQLALADQPWLRDPSVVELPWRPVTLAPKLVLGLLVSDGVVHPQPPIEKALREVAEAMRDAGHEVIEFTPPDHGQALALWLGIMCQTGGEQIHDLIEEGGETLIDEVAEMIGAAKGERPAITIAEAYDQAETLHEFRAEYEQAWNETATQSECGRPMDGLLMPNTGVVCWKRGGTVYHGYTPVGNVLHYPSVSMPLATAEPLPKPARDDFLSSVDEEAYEAYDPSMVKGMPIGIQLMGRRFQEEKVLAMAQVVEAAVRQRQALQMAASL</sequence>
<proteinExistence type="inferred from homology"/>
<comment type="caution">
    <text evidence="6">The sequence shown here is derived from an EMBL/GenBank/DDBJ whole genome shotgun (WGS) entry which is preliminary data.</text>
</comment>
<evidence type="ECO:0000313" key="7">
    <source>
        <dbReference type="Proteomes" id="UP000037751"/>
    </source>
</evidence>
<reference evidence="6 7" key="1">
    <citation type="submission" date="2015-07" db="EMBL/GenBank/DDBJ databases">
        <title>Draft Genome Sequence of Malassezia furfur CBS1878 and Malassezia pachydermatis CBS1879.</title>
        <authorList>
            <person name="Triana S."/>
            <person name="Ohm R."/>
            <person name="Gonzalez A."/>
            <person name="DeCock H."/>
            <person name="Restrepo S."/>
            <person name="Celis A."/>
        </authorList>
    </citation>
    <scope>NUCLEOTIDE SEQUENCE [LARGE SCALE GENOMIC DNA]</scope>
    <source>
        <strain evidence="6 7">CBS 1879</strain>
    </source>
</reference>
<dbReference type="Gene3D" id="3.90.1300.10">
    <property type="entry name" value="Amidase signature (AS) domain"/>
    <property type="match status" value="1"/>
</dbReference>
<feature type="binding site" evidence="4">
    <location>
        <position position="181"/>
    </location>
    <ligand>
        <name>substrate</name>
    </ligand>
</feature>
<keyword evidence="7" id="KW-1185">Reference proteome</keyword>
<feature type="domain" description="Amidase" evidence="5">
    <location>
        <begin position="75"/>
        <end position="530"/>
    </location>
</feature>
<dbReference type="OrthoDB" id="6428749at2759"/>
<evidence type="ECO:0000256" key="2">
    <source>
        <dbReference type="ARBA" id="ARBA00022801"/>
    </source>
</evidence>
<dbReference type="InterPro" id="IPR023631">
    <property type="entry name" value="Amidase_dom"/>
</dbReference>
<dbReference type="GO" id="GO:0016787">
    <property type="term" value="F:hydrolase activity"/>
    <property type="evidence" value="ECO:0007669"/>
    <property type="project" value="UniProtKB-KW"/>
</dbReference>
<organism evidence="6 7">
    <name type="scientific">Malassezia pachydermatis</name>
    <dbReference type="NCBI Taxonomy" id="77020"/>
    <lineage>
        <taxon>Eukaryota</taxon>
        <taxon>Fungi</taxon>
        <taxon>Dikarya</taxon>
        <taxon>Basidiomycota</taxon>
        <taxon>Ustilaginomycotina</taxon>
        <taxon>Malasseziomycetes</taxon>
        <taxon>Malasseziales</taxon>
        <taxon>Malasseziaceae</taxon>
        <taxon>Malassezia</taxon>
    </lineage>
</organism>
<dbReference type="GeneID" id="28726446"/>
<dbReference type="VEuPathDB" id="FungiDB:Malapachy_0037"/>
<dbReference type="InterPro" id="IPR036928">
    <property type="entry name" value="AS_sf"/>
</dbReference>
<evidence type="ECO:0000313" key="6">
    <source>
        <dbReference type="EMBL" id="KOS13503.1"/>
    </source>
</evidence>
<dbReference type="PANTHER" id="PTHR46072:SF11">
    <property type="entry name" value="AMIDASE-RELATED"/>
    <property type="match status" value="1"/>
</dbReference>
<feature type="active site" description="Charge relay system" evidence="3">
    <location>
        <position position="207"/>
    </location>
</feature>
<dbReference type="PANTHER" id="PTHR46072">
    <property type="entry name" value="AMIDASE-RELATED-RELATED"/>
    <property type="match status" value="1"/>
</dbReference>
<name>A0A0N0RS21_9BASI</name>
<protein>
    <submittedName>
        <fullName evidence="6">Fatty-acid amide hydrolase</fullName>
    </submittedName>
</protein>
<gene>
    <name evidence="6" type="ORF">Malapachy_0037</name>
</gene>
<evidence type="ECO:0000256" key="1">
    <source>
        <dbReference type="ARBA" id="ARBA00009199"/>
    </source>
</evidence>
<dbReference type="RefSeq" id="XP_017991135.1">
    <property type="nucleotide sequence ID" value="XM_018134571.1"/>
</dbReference>
<accession>A0A0N0RS21</accession>
<feature type="binding site" evidence="4">
    <location>
        <position position="207"/>
    </location>
    <ligand>
        <name>substrate</name>
    </ligand>
</feature>
<feature type="active site" description="Charge relay system" evidence="3">
    <location>
        <position position="130"/>
    </location>
</feature>
<dbReference type="STRING" id="77020.A0A0N0RS21"/>
<dbReference type="Proteomes" id="UP000037751">
    <property type="component" value="Unassembled WGS sequence"/>
</dbReference>
<keyword evidence="2 6" id="KW-0378">Hydrolase</keyword>
<comment type="similarity">
    <text evidence="1">Belongs to the amidase family.</text>
</comment>
<dbReference type="Pfam" id="PF01425">
    <property type="entry name" value="Amidase"/>
    <property type="match status" value="1"/>
</dbReference>
<evidence type="ECO:0000256" key="3">
    <source>
        <dbReference type="PIRSR" id="PIRSR001221-1"/>
    </source>
</evidence>
<dbReference type="EMBL" id="LGAV01000006">
    <property type="protein sequence ID" value="KOS13503.1"/>
    <property type="molecule type" value="Genomic_DNA"/>
</dbReference>
<dbReference type="PIRSF" id="PIRSF001221">
    <property type="entry name" value="Amidase_fungi"/>
    <property type="match status" value="1"/>
</dbReference>
<dbReference type="AlphaFoldDB" id="A0A0N0RS21"/>
<feature type="active site" description="Acyl-ester intermediate" evidence="3">
    <location>
        <position position="231"/>
    </location>
</feature>
<evidence type="ECO:0000256" key="4">
    <source>
        <dbReference type="PIRSR" id="PIRSR001221-2"/>
    </source>
</evidence>